<dbReference type="AlphaFoldDB" id="A0ABD3PFU9"/>
<gene>
    <name evidence="1" type="ORF">ACHAWO_000727</name>
</gene>
<proteinExistence type="predicted"/>
<dbReference type="Proteomes" id="UP001530400">
    <property type="component" value="Unassembled WGS sequence"/>
</dbReference>
<name>A0ABD3PFU9_9STRA</name>
<comment type="caution">
    <text evidence="1">The sequence shown here is derived from an EMBL/GenBank/DDBJ whole genome shotgun (WGS) entry which is preliminary data.</text>
</comment>
<keyword evidence="2" id="KW-1185">Reference proteome</keyword>
<evidence type="ECO:0000313" key="2">
    <source>
        <dbReference type="Proteomes" id="UP001530400"/>
    </source>
</evidence>
<protein>
    <submittedName>
        <fullName evidence="1">Uncharacterized protein</fullName>
    </submittedName>
</protein>
<accession>A0ABD3PFU9</accession>
<evidence type="ECO:0000313" key="1">
    <source>
        <dbReference type="EMBL" id="KAL3786573.1"/>
    </source>
</evidence>
<dbReference type="EMBL" id="JALLPJ020000644">
    <property type="protein sequence ID" value="KAL3786573.1"/>
    <property type="molecule type" value="Genomic_DNA"/>
</dbReference>
<organism evidence="1 2">
    <name type="scientific">Cyclotella atomus</name>
    <dbReference type="NCBI Taxonomy" id="382360"/>
    <lineage>
        <taxon>Eukaryota</taxon>
        <taxon>Sar</taxon>
        <taxon>Stramenopiles</taxon>
        <taxon>Ochrophyta</taxon>
        <taxon>Bacillariophyta</taxon>
        <taxon>Coscinodiscophyceae</taxon>
        <taxon>Thalassiosirophycidae</taxon>
        <taxon>Stephanodiscales</taxon>
        <taxon>Stephanodiscaceae</taxon>
        <taxon>Cyclotella</taxon>
    </lineage>
</organism>
<reference evidence="1 2" key="1">
    <citation type="submission" date="2024-10" db="EMBL/GenBank/DDBJ databases">
        <title>Updated reference genomes for cyclostephanoid diatoms.</title>
        <authorList>
            <person name="Roberts W.R."/>
            <person name="Alverson A.J."/>
        </authorList>
    </citation>
    <scope>NUCLEOTIDE SEQUENCE [LARGE SCALE GENOMIC DNA]</scope>
    <source>
        <strain evidence="1 2">AJA010-31</strain>
    </source>
</reference>
<sequence length="64" mass="6972">MKTHGTAQGVAKVRLTQYIPKESTASTLNKLKKITAVGSIVLITYVDQKCLGDMDTMLYNAKAI</sequence>